<evidence type="ECO:0000313" key="2">
    <source>
        <dbReference type="Proteomes" id="UP000033682"/>
    </source>
</evidence>
<keyword evidence="2" id="KW-1185">Reference proteome</keyword>
<comment type="caution">
    <text evidence="1">The sequence shown here is derived from an EMBL/GenBank/DDBJ whole genome shotgun (WGS) entry which is preliminary data.</text>
</comment>
<name>A0A0F4LTM9_9LACO</name>
<accession>A0A0F4LTM9</accession>
<organism evidence="1 2">
    <name type="scientific">Lactobacillus apis</name>
    <dbReference type="NCBI Taxonomy" id="303541"/>
    <lineage>
        <taxon>Bacteria</taxon>
        <taxon>Bacillati</taxon>
        <taxon>Bacillota</taxon>
        <taxon>Bacilli</taxon>
        <taxon>Lactobacillales</taxon>
        <taxon>Lactobacillaceae</taxon>
        <taxon>Lactobacillus</taxon>
    </lineage>
</organism>
<dbReference type="HOGENOM" id="CLU_1293001_0_0_9"/>
<sequence length="213" mass="23978">MKHKFLKNLLCSVAVFSSFTILGHSIEVKAASAEQPAETNQVKEPDVTYVPAGRLAKDGYVFVLSPKAIVYPECPNSSKYDVQPYNKDWVEKMVEKKTKFKITEFGLGKVEIMGHLVDQSGKQQGWISLVNGNFYHVDAKKKALKKLIKAETKAMDQKSDGKKVSLKQAEAEAKKLHGHNRKIALKSIKELKAWLNYDGDYPYTYLPALTIDK</sequence>
<dbReference type="RefSeq" id="WP_046305877.1">
    <property type="nucleotide sequence ID" value="NZ_KQ033999.1"/>
</dbReference>
<dbReference type="EMBL" id="JXLG01000003">
    <property type="protein sequence ID" value="KJY62137.1"/>
    <property type="molecule type" value="Genomic_DNA"/>
</dbReference>
<proteinExistence type="predicted"/>
<reference evidence="1 2" key="1">
    <citation type="submission" date="2015-01" db="EMBL/GenBank/DDBJ databases">
        <title>Comparative genomics of the lactic acid bacteria isolated from the honey bee gut.</title>
        <authorList>
            <person name="Ellegaard K.M."/>
            <person name="Tamarit D."/>
            <person name="Javelind E."/>
            <person name="Olofsson T."/>
            <person name="Andersson S.G."/>
            <person name="Vasquez A."/>
        </authorList>
    </citation>
    <scope>NUCLEOTIDE SEQUENCE [LARGE SCALE GENOMIC DNA]</scope>
    <source>
        <strain evidence="1 2">Hma11</strain>
    </source>
</reference>
<dbReference type="Proteomes" id="UP000033682">
    <property type="component" value="Unassembled WGS sequence"/>
</dbReference>
<dbReference type="AlphaFoldDB" id="A0A0F4LTM9"/>
<dbReference type="PATRIC" id="fig|303541.3.peg.261"/>
<gene>
    <name evidence="1" type="ORF">JF72_01180</name>
</gene>
<evidence type="ECO:0000313" key="1">
    <source>
        <dbReference type="EMBL" id="KJY62137.1"/>
    </source>
</evidence>
<protein>
    <submittedName>
        <fullName evidence="1">Uncharacterized protein</fullName>
    </submittedName>
</protein>